<feature type="domain" description="Anthranilate synthase component I N-terminal" evidence="10">
    <location>
        <begin position="53"/>
        <end position="158"/>
    </location>
</feature>
<dbReference type="Gene3D" id="3.60.120.10">
    <property type="entry name" value="Anthranilate synthase"/>
    <property type="match status" value="1"/>
</dbReference>
<sequence>MFPTIDELKTYAKNYRYAPVKVEVDLADFDVYQVTDYLDQYYDTCLQLTINNHDQSKFTYIVVDPSAEIRIEADGVYVDGDKQSVNAHEYLNDILTKYRTPKIEGMPPFSAGITGYFAYEYIKEAVLKLKKLPTLPDHQPLARLLLADIVIAYDHERGVCEFIKLVDLTDLTESVEQAEKQLTMLKNMVLQIPNHELQTFNLLHDFTPRFAESQFAAGVEEIRKEIEAGEVFQLIYSNPQHARLTGNLIRIARQLDQDNPSPYELYFHQGTYQAVVASPETLVRRDDDKLMTYPLAGTRRRGKTEAEDIAFEKELTTSKKELSEHNMLVDLGRNDLGAVSKIGSVKVTTHAEVLKFSQVMHLGSVVESTALDNLTALDLLDSVFPAGTLSGAPKVHAIELIYKHERITRGIYGGCFGYFDFNGDVDMGIGIRLVYTQLDQATIHSGAGIVADSNPKHEYQEGFNKARAVNLAIIKAEEAK</sequence>
<proteinExistence type="predicted"/>
<keyword evidence="5" id="KW-0460">Magnesium</keyword>
<dbReference type="InterPro" id="IPR006805">
    <property type="entry name" value="Anth_synth_I_N"/>
</dbReference>
<gene>
    <name evidence="11" type="ORF">F0161_01585</name>
</gene>
<keyword evidence="12" id="KW-1185">Reference proteome</keyword>
<dbReference type="InterPro" id="IPR015890">
    <property type="entry name" value="Chorismate_C"/>
</dbReference>
<accession>A0A5P1WZU9</accession>
<keyword evidence="6" id="KW-0456">Lyase</keyword>
<comment type="catalytic activity">
    <reaction evidence="8">
        <text>chorismate + L-glutamine = anthranilate + pyruvate + L-glutamate + H(+)</text>
        <dbReference type="Rhea" id="RHEA:21732"/>
        <dbReference type="ChEBI" id="CHEBI:15361"/>
        <dbReference type="ChEBI" id="CHEBI:15378"/>
        <dbReference type="ChEBI" id="CHEBI:16567"/>
        <dbReference type="ChEBI" id="CHEBI:29748"/>
        <dbReference type="ChEBI" id="CHEBI:29985"/>
        <dbReference type="ChEBI" id="CHEBI:58359"/>
        <dbReference type="EC" id="4.1.3.27"/>
    </reaction>
</comment>
<dbReference type="EMBL" id="CP043939">
    <property type="protein sequence ID" value="QER66685.1"/>
    <property type="molecule type" value="Genomic_DNA"/>
</dbReference>
<evidence type="ECO:0000313" key="11">
    <source>
        <dbReference type="EMBL" id="QER66685.1"/>
    </source>
</evidence>
<dbReference type="PANTHER" id="PTHR11236:SF48">
    <property type="entry name" value="ISOCHORISMATE SYNTHASE MENF"/>
    <property type="match status" value="1"/>
</dbReference>
<evidence type="ECO:0000256" key="5">
    <source>
        <dbReference type="ARBA" id="ARBA00022842"/>
    </source>
</evidence>
<reference evidence="11 12" key="1">
    <citation type="submission" date="2019-09" db="EMBL/GenBank/DDBJ databases">
        <title>Complete Genome Sequence of Lactobacillus nenjiangensis SH-Y15, isolated from sauerkraut.</title>
        <authorList>
            <person name="Yang H."/>
        </authorList>
    </citation>
    <scope>NUCLEOTIDE SEQUENCE [LARGE SCALE GENOMIC DNA]</scope>
    <source>
        <strain evidence="11 12">SH-Y15</strain>
    </source>
</reference>
<evidence type="ECO:0000256" key="8">
    <source>
        <dbReference type="ARBA" id="ARBA00047683"/>
    </source>
</evidence>
<comment type="subunit">
    <text evidence="2">Heterotetramer consisting of two non-identical subunits: a beta subunit (TrpG) and a large alpha subunit (TrpE).</text>
</comment>
<dbReference type="PRINTS" id="PR00095">
    <property type="entry name" value="ANTSNTHASEI"/>
</dbReference>
<organism evidence="11 12">
    <name type="scientific">Paucilactobacillus nenjiangensis</name>
    <dbReference type="NCBI Taxonomy" id="1296540"/>
    <lineage>
        <taxon>Bacteria</taxon>
        <taxon>Bacillati</taxon>
        <taxon>Bacillota</taxon>
        <taxon>Bacilli</taxon>
        <taxon>Lactobacillales</taxon>
        <taxon>Lactobacillaceae</taxon>
        <taxon>Paucilactobacillus</taxon>
    </lineage>
</organism>
<dbReference type="RefSeq" id="WP_150203364.1">
    <property type="nucleotide sequence ID" value="NZ_CP043939.1"/>
</dbReference>
<dbReference type="Pfam" id="PF00425">
    <property type="entry name" value="Chorismate_bind"/>
    <property type="match status" value="1"/>
</dbReference>
<evidence type="ECO:0000313" key="12">
    <source>
        <dbReference type="Proteomes" id="UP000325295"/>
    </source>
</evidence>
<comment type="function">
    <text evidence="7">Part of a heterotetrameric complex that catalyzes the two-step biosynthesis of anthranilate, an intermediate in the biosynthesis of L-tryptophan. In the first step, the glutamine-binding beta subunit (TrpG) of anthranilate synthase (AS) provides the glutamine amidotransferase activity which generates ammonia as a substrate that, along with chorismate, is used in the second step, catalyzed by the large alpha subunit of AS (TrpE) to produce anthranilate. In the absence of TrpG, TrpE can synthesize anthranilate directly from chorismate and high concentrations of ammonia.</text>
</comment>
<feature type="domain" description="Chorismate-utilising enzyme C-terminal" evidence="9">
    <location>
        <begin position="213"/>
        <end position="465"/>
    </location>
</feature>
<keyword evidence="4" id="KW-0479">Metal-binding</keyword>
<dbReference type="KEGG" id="lnn:F0161_01585"/>
<dbReference type="GO" id="GO:0000162">
    <property type="term" value="P:L-tryptophan biosynthetic process"/>
    <property type="evidence" value="ECO:0007669"/>
    <property type="project" value="TreeGrafter"/>
</dbReference>
<evidence type="ECO:0000256" key="1">
    <source>
        <dbReference type="ARBA" id="ARBA00001946"/>
    </source>
</evidence>
<comment type="cofactor">
    <cofactor evidence="1">
        <name>Mg(2+)</name>
        <dbReference type="ChEBI" id="CHEBI:18420"/>
    </cofactor>
</comment>
<dbReference type="Pfam" id="PF04715">
    <property type="entry name" value="Anth_synt_I_N"/>
    <property type="match status" value="1"/>
</dbReference>
<dbReference type="InterPro" id="IPR005801">
    <property type="entry name" value="ADC_synthase"/>
</dbReference>
<dbReference type="PANTHER" id="PTHR11236">
    <property type="entry name" value="AMINOBENZOATE/ANTHRANILATE SYNTHASE"/>
    <property type="match status" value="1"/>
</dbReference>
<evidence type="ECO:0000256" key="4">
    <source>
        <dbReference type="ARBA" id="ARBA00022723"/>
    </source>
</evidence>
<evidence type="ECO:0000256" key="7">
    <source>
        <dbReference type="ARBA" id="ARBA00025634"/>
    </source>
</evidence>
<evidence type="ECO:0000259" key="10">
    <source>
        <dbReference type="Pfam" id="PF04715"/>
    </source>
</evidence>
<dbReference type="OrthoDB" id="9803598at2"/>
<dbReference type="AlphaFoldDB" id="A0A5P1WZU9"/>
<dbReference type="SUPFAM" id="SSF56322">
    <property type="entry name" value="ADC synthase"/>
    <property type="match status" value="1"/>
</dbReference>
<dbReference type="GO" id="GO:0004049">
    <property type="term" value="F:anthranilate synthase activity"/>
    <property type="evidence" value="ECO:0007669"/>
    <property type="project" value="UniProtKB-EC"/>
</dbReference>
<dbReference type="GO" id="GO:0046872">
    <property type="term" value="F:metal ion binding"/>
    <property type="evidence" value="ECO:0007669"/>
    <property type="project" value="UniProtKB-KW"/>
</dbReference>
<evidence type="ECO:0000259" key="9">
    <source>
        <dbReference type="Pfam" id="PF00425"/>
    </source>
</evidence>
<dbReference type="Proteomes" id="UP000325295">
    <property type="component" value="Chromosome"/>
</dbReference>
<evidence type="ECO:0000256" key="6">
    <source>
        <dbReference type="ARBA" id="ARBA00023239"/>
    </source>
</evidence>
<dbReference type="InterPro" id="IPR019999">
    <property type="entry name" value="Anth_synth_I-like"/>
</dbReference>
<protein>
    <recommendedName>
        <fullName evidence="3">Anthranilate synthase component 1</fullName>
    </recommendedName>
</protein>
<name>A0A5P1WZU9_9LACO</name>
<evidence type="ECO:0000256" key="2">
    <source>
        <dbReference type="ARBA" id="ARBA00011575"/>
    </source>
</evidence>
<evidence type="ECO:0000256" key="3">
    <source>
        <dbReference type="ARBA" id="ARBA00020653"/>
    </source>
</evidence>